<dbReference type="RefSeq" id="WP_390210835.1">
    <property type="nucleotide sequence ID" value="NZ_JBHTAH010000012.1"/>
</dbReference>
<feature type="region of interest" description="Disordered" evidence="1">
    <location>
        <begin position="1"/>
        <end position="45"/>
    </location>
</feature>
<dbReference type="EMBL" id="JBHTAH010000012">
    <property type="protein sequence ID" value="MFC7070604.1"/>
    <property type="molecule type" value="Genomic_DNA"/>
</dbReference>
<evidence type="ECO:0000313" key="2">
    <source>
        <dbReference type="EMBL" id="MFC7070604.1"/>
    </source>
</evidence>
<protein>
    <submittedName>
        <fullName evidence="2">Uncharacterized protein</fullName>
    </submittedName>
</protein>
<gene>
    <name evidence="2" type="ORF">ACFQL9_13200</name>
</gene>
<accession>A0ABD5WBC6</accession>
<proteinExistence type="predicted"/>
<organism evidence="2 3">
    <name type="scientific">Halobaculum lipolyticum</name>
    <dbReference type="NCBI Taxonomy" id="3032001"/>
    <lineage>
        <taxon>Archaea</taxon>
        <taxon>Methanobacteriati</taxon>
        <taxon>Methanobacteriota</taxon>
        <taxon>Stenosarchaea group</taxon>
        <taxon>Halobacteria</taxon>
        <taxon>Halobacteriales</taxon>
        <taxon>Haloferacaceae</taxon>
        <taxon>Halobaculum</taxon>
    </lineage>
</organism>
<reference evidence="2 3" key="1">
    <citation type="journal article" date="2019" name="Int. J. Syst. Evol. Microbiol.">
        <title>The Global Catalogue of Microorganisms (GCM) 10K type strain sequencing project: providing services to taxonomists for standard genome sequencing and annotation.</title>
        <authorList>
            <consortium name="The Broad Institute Genomics Platform"/>
            <consortium name="The Broad Institute Genome Sequencing Center for Infectious Disease"/>
            <person name="Wu L."/>
            <person name="Ma J."/>
        </authorList>
    </citation>
    <scope>NUCLEOTIDE SEQUENCE [LARGE SCALE GENOMIC DNA]</scope>
    <source>
        <strain evidence="2 3">DT31</strain>
    </source>
</reference>
<dbReference type="AlphaFoldDB" id="A0ABD5WBC6"/>
<sequence length="192" mass="21993">MTDDQDTQNRETEDGQPPPKDPSEERERESGENTDRELTDEEANELLEELRKRDQEEMVPIPPLLPETISGKLIEGGRYVIDQVIRDIVGAIDPNSERFESDDCGDPGTCYKHSVPTWISGAKAIVHVLVFGAIIVVSSTVFKHAGLAHDTIHQIDLLYVFMYVYVTLEDHIEYAARLLHRFREVLRHFRNH</sequence>
<comment type="caution">
    <text evidence="2">The sequence shown here is derived from an EMBL/GenBank/DDBJ whole genome shotgun (WGS) entry which is preliminary data.</text>
</comment>
<evidence type="ECO:0000256" key="1">
    <source>
        <dbReference type="SAM" id="MobiDB-lite"/>
    </source>
</evidence>
<dbReference type="Proteomes" id="UP001596461">
    <property type="component" value="Unassembled WGS sequence"/>
</dbReference>
<keyword evidence="3" id="KW-1185">Reference proteome</keyword>
<name>A0ABD5WBC6_9EURY</name>
<evidence type="ECO:0000313" key="3">
    <source>
        <dbReference type="Proteomes" id="UP001596461"/>
    </source>
</evidence>
<feature type="compositionally biased region" description="Basic and acidic residues" evidence="1">
    <location>
        <begin position="21"/>
        <end position="37"/>
    </location>
</feature>